<evidence type="ECO:0000313" key="2">
    <source>
        <dbReference type="EMBL" id="KLU91758.1"/>
    </source>
</evidence>
<organism evidence="3 4">
    <name type="scientific">Magnaporthiopsis poae (strain ATCC 64411 / 73-15)</name>
    <name type="common">Kentucky bluegrass fungus</name>
    <name type="synonym">Magnaporthe poae</name>
    <dbReference type="NCBI Taxonomy" id="644358"/>
    <lineage>
        <taxon>Eukaryota</taxon>
        <taxon>Fungi</taxon>
        <taxon>Dikarya</taxon>
        <taxon>Ascomycota</taxon>
        <taxon>Pezizomycotina</taxon>
        <taxon>Sordariomycetes</taxon>
        <taxon>Sordariomycetidae</taxon>
        <taxon>Magnaporthales</taxon>
        <taxon>Magnaporthaceae</taxon>
        <taxon>Magnaporthiopsis</taxon>
    </lineage>
</organism>
<proteinExistence type="predicted"/>
<reference evidence="2" key="3">
    <citation type="submission" date="2011-03" db="EMBL/GenBank/DDBJ databases">
        <title>Annotation of Magnaporthe poae ATCC 64411.</title>
        <authorList>
            <person name="Ma L.-J."/>
            <person name="Dead R."/>
            <person name="Young S.K."/>
            <person name="Zeng Q."/>
            <person name="Gargeya S."/>
            <person name="Fitzgerald M."/>
            <person name="Haas B."/>
            <person name="Abouelleil A."/>
            <person name="Alvarado L."/>
            <person name="Arachchi H.M."/>
            <person name="Berlin A."/>
            <person name="Brown A."/>
            <person name="Chapman S.B."/>
            <person name="Chen Z."/>
            <person name="Dunbar C."/>
            <person name="Freedman E."/>
            <person name="Gearin G."/>
            <person name="Gellesch M."/>
            <person name="Goldberg J."/>
            <person name="Griggs A."/>
            <person name="Gujja S."/>
            <person name="Heiman D."/>
            <person name="Howarth C."/>
            <person name="Larson L."/>
            <person name="Lui A."/>
            <person name="MacDonald P.J.P."/>
            <person name="Mehta T."/>
            <person name="Montmayeur A."/>
            <person name="Murphy C."/>
            <person name="Neiman D."/>
            <person name="Pearson M."/>
            <person name="Priest M."/>
            <person name="Roberts A."/>
            <person name="Saif S."/>
            <person name="Shea T."/>
            <person name="Shenoy N."/>
            <person name="Sisk P."/>
            <person name="Stolte C."/>
            <person name="Sykes S."/>
            <person name="Yandava C."/>
            <person name="Wortman J."/>
            <person name="Nusbaum C."/>
            <person name="Birren B."/>
        </authorList>
    </citation>
    <scope>NUCLEOTIDE SEQUENCE</scope>
    <source>
        <strain evidence="2">ATCC 64411</strain>
    </source>
</reference>
<reference evidence="4" key="1">
    <citation type="submission" date="2010-05" db="EMBL/GenBank/DDBJ databases">
        <title>The genome sequence of Magnaporthe poae strain ATCC 64411.</title>
        <authorList>
            <person name="Ma L.-J."/>
            <person name="Dead R."/>
            <person name="Young S."/>
            <person name="Zeng Q."/>
            <person name="Koehrsen M."/>
            <person name="Alvarado L."/>
            <person name="Berlin A."/>
            <person name="Chapman S.B."/>
            <person name="Chen Z."/>
            <person name="Freedman E."/>
            <person name="Gellesch M."/>
            <person name="Goldberg J."/>
            <person name="Griggs A."/>
            <person name="Gujja S."/>
            <person name="Heilman E.R."/>
            <person name="Heiman D."/>
            <person name="Hepburn T."/>
            <person name="Howarth C."/>
            <person name="Jen D."/>
            <person name="Larson L."/>
            <person name="Mehta T."/>
            <person name="Neiman D."/>
            <person name="Pearson M."/>
            <person name="Roberts A."/>
            <person name="Saif S."/>
            <person name="Shea T."/>
            <person name="Shenoy N."/>
            <person name="Sisk P."/>
            <person name="Stolte C."/>
            <person name="Sykes S."/>
            <person name="Walk T."/>
            <person name="White J."/>
            <person name="Yandava C."/>
            <person name="Haas B."/>
            <person name="Nusbaum C."/>
            <person name="Birren B."/>
        </authorList>
    </citation>
    <scope>NUCLEOTIDE SEQUENCE [LARGE SCALE GENOMIC DNA]</scope>
    <source>
        <strain evidence="4">ATCC 64411 / 73-15</strain>
    </source>
</reference>
<accession>A0A0C4EDB2</accession>
<feature type="region of interest" description="Disordered" evidence="1">
    <location>
        <begin position="240"/>
        <end position="260"/>
    </location>
</feature>
<name>A0A0C4EDB2_MAGP6</name>
<reference evidence="3" key="5">
    <citation type="submission" date="2015-06" db="UniProtKB">
        <authorList>
            <consortium name="EnsemblFungi"/>
        </authorList>
    </citation>
    <scope>IDENTIFICATION</scope>
    <source>
        <strain evidence="3">ATCC 64411</strain>
    </source>
</reference>
<dbReference type="eggNOG" id="ENOG502TEWD">
    <property type="taxonomic scope" value="Eukaryota"/>
</dbReference>
<protein>
    <submittedName>
        <fullName evidence="2 3">Uncharacterized protein</fullName>
    </submittedName>
</protein>
<evidence type="ECO:0000256" key="1">
    <source>
        <dbReference type="SAM" id="MobiDB-lite"/>
    </source>
</evidence>
<feature type="region of interest" description="Disordered" evidence="1">
    <location>
        <begin position="510"/>
        <end position="534"/>
    </location>
</feature>
<sequence>MFEPERSSQQQLPVVFKEILPHSFADKRLRQAQRAQDGRGRSFPPPLPSAAVRRPRPRPSNVARVPRAEIAAMYKHWRELIVPGYTKAMLTQPNDKRPAPSGLALRFADMTGDKYVDGLWRNDMMKQLVWLVDQPKAKPVPLPRRAPSFSWASVDGDISFRALYPPFTCTATVVDVSCAPADRANPCGHVADGGFLILEGPVVPAWLRLPVWEPGEAALSFKSEPDMTESVLFRPDSELTVSPVQHPSGSGTVSRATGGPSESVAPEGWYRCWCLKITDSLSKSSRLRTRRSTTSTGSLGSNHHQQCSVFTTTYDHTHWNIRDPVRSPLVKLARAGFMLSSVTPVTTNAPFKLFNRSWSRRHGVTNRPFVPKWWEASRPNSMAAVSWDQKRSWVDWAPKTRGETHTFLAEGTGHGNFQSYHRRFHHQWDPRQDCLCGLPREVGHAQACEIRKLPFNWSRRPPPAPSRAEAKWMQRGKNAVVHARLETALKKLRAEKVLFASREGVEITGLARPESPGGEEEEELLVVEPGRLER</sequence>
<feature type="region of interest" description="Disordered" evidence="1">
    <location>
        <begin position="29"/>
        <end position="61"/>
    </location>
</feature>
<dbReference type="EMBL" id="GL876978">
    <property type="protein sequence ID" value="KLU91758.1"/>
    <property type="molecule type" value="Genomic_DNA"/>
</dbReference>
<dbReference type="EMBL" id="ADBL01002648">
    <property type="status" value="NOT_ANNOTATED_CDS"/>
    <property type="molecule type" value="Genomic_DNA"/>
</dbReference>
<dbReference type="EnsemblFungi" id="MAPG_10707T0">
    <property type="protein sequence ID" value="MAPG_10707T0"/>
    <property type="gene ID" value="MAPG_10707"/>
</dbReference>
<dbReference type="AlphaFoldDB" id="A0A0C4EDB2"/>
<gene>
    <name evidence="2" type="ORF">MAPG_10707</name>
</gene>
<evidence type="ECO:0000313" key="3">
    <source>
        <dbReference type="EnsemblFungi" id="MAPG_10707T0"/>
    </source>
</evidence>
<dbReference type="PANTHER" id="PTHR33112:SF16">
    <property type="entry name" value="HETEROKARYON INCOMPATIBILITY DOMAIN-CONTAINING PROTEIN"/>
    <property type="match status" value="1"/>
</dbReference>
<dbReference type="PANTHER" id="PTHR33112">
    <property type="entry name" value="DOMAIN PROTEIN, PUTATIVE-RELATED"/>
    <property type="match status" value="1"/>
</dbReference>
<reference evidence="3" key="4">
    <citation type="journal article" date="2015" name="G3 (Bethesda)">
        <title>Genome sequences of three phytopathogenic species of the Magnaporthaceae family of fungi.</title>
        <authorList>
            <person name="Okagaki L.H."/>
            <person name="Nunes C.C."/>
            <person name="Sailsbery J."/>
            <person name="Clay B."/>
            <person name="Brown D."/>
            <person name="John T."/>
            <person name="Oh Y."/>
            <person name="Young N."/>
            <person name="Fitzgerald M."/>
            <person name="Haas B.J."/>
            <person name="Zeng Q."/>
            <person name="Young S."/>
            <person name="Adiconis X."/>
            <person name="Fan L."/>
            <person name="Levin J.Z."/>
            <person name="Mitchell T.K."/>
            <person name="Okubara P.A."/>
            <person name="Farman M.L."/>
            <person name="Kohn L.M."/>
            <person name="Birren B."/>
            <person name="Ma L.-J."/>
            <person name="Dean R.A."/>
        </authorList>
    </citation>
    <scope>NUCLEOTIDE SEQUENCE</scope>
    <source>
        <strain evidence="3">ATCC 64411 / 73-15</strain>
    </source>
</reference>
<dbReference type="OrthoDB" id="5245622at2759"/>
<keyword evidence="4" id="KW-1185">Reference proteome</keyword>
<reference evidence="2" key="2">
    <citation type="submission" date="2010-05" db="EMBL/GenBank/DDBJ databases">
        <title>The Genome Sequence of Magnaporthe poae strain ATCC 64411.</title>
        <authorList>
            <consortium name="The Broad Institute Genome Sequencing Platform"/>
            <consortium name="Broad Institute Genome Sequencing Center for Infectious Disease"/>
            <person name="Ma L.-J."/>
            <person name="Dead R."/>
            <person name="Young S."/>
            <person name="Zeng Q."/>
            <person name="Koehrsen M."/>
            <person name="Alvarado L."/>
            <person name="Berlin A."/>
            <person name="Chapman S.B."/>
            <person name="Chen Z."/>
            <person name="Freedman E."/>
            <person name="Gellesch M."/>
            <person name="Goldberg J."/>
            <person name="Griggs A."/>
            <person name="Gujja S."/>
            <person name="Heilman E.R."/>
            <person name="Heiman D."/>
            <person name="Hepburn T."/>
            <person name="Howarth C."/>
            <person name="Jen D."/>
            <person name="Larson L."/>
            <person name="Mehta T."/>
            <person name="Neiman D."/>
            <person name="Pearson M."/>
            <person name="Roberts A."/>
            <person name="Saif S."/>
            <person name="Shea T."/>
            <person name="Shenoy N."/>
            <person name="Sisk P."/>
            <person name="Stolte C."/>
            <person name="Sykes S."/>
            <person name="Walk T."/>
            <person name="White J."/>
            <person name="Yandava C."/>
            <person name="Haas B."/>
            <person name="Nusbaum C."/>
            <person name="Birren B."/>
        </authorList>
    </citation>
    <scope>NUCLEOTIDE SEQUENCE</scope>
    <source>
        <strain evidence="2">ATCC 64411</strain>
    </source>
</reference>
<feature type="compositionally biased region" description="Polar residues" evidence="1">
    <location>
        <begin position="240"/>
        <end position="255"/>
    </location>
</feature>
<dbReference type="Proteomes" id="UP000011715">
    <property type="component" value="Unassembled WGS sequence"/>
</dbReference>
<dbReference type="VEuPathDB" id="FungiDB:MAPG_10707"/>
<evidence type="ECO:0000313" key="4">
    <source>
        <dbReference type="Proteomes" id="UP000011715"/>
    </source>
</evidence>